<feature type="signal peptide" evidence="1">
    <location>
        <begin position="1"/>
        <end position="25"/>
    </location>
</feature>
<evidence type="ECO:0000313" key="3">
    <source>
        <dbReference type="Proteomes" id="UP000184339"/>
    </source>
</evidence>
<organism evidence="2 3">
    <name type="scientific">Duganella sacchari</name>
    <dbReference type="NCBI Taxonomy" id="551987"/>
    <lineage>
        <taxon>Bacteria</taxon>
        <taxon>Pseudomonadati</taxon>
        <taxon>Pseudomonadota</taxon>
        <taxon>Betaproteobacteria</taxon>
        <taxon>Burkholderiales</taxon>
        <taxon>Oxalobacteraceae</taxon>
        <taxon>Telluria group</taxon>
        <taxon>Duganella</taxon>
    </lineage>
</organism>
<gene>
    <name evidence="2" type="ORF">SAMN05192549_107160</name>
</gene>
<protein>
    <recommendedName>
        <fullName evidence="4">Peptidoglycan-binding protein, CsiV</fullName>
    </recommendedName>
</protein>
<keyword evidence="1" id="KW-0732">Signal</keyword>
<dbReference type="STRING" id="551987.SAMN05192549_107160"/>
<dbReference type="EMBL" id="FRCX01000007">
    <property type="protein sequence ID" value="SHN31321.1"/>
    <property type="molecule type" value="Genomic_DNA"/>
</dbReference>
<dbReference type="AlphaFoldDB" id="A0A1M7QJV9"/>
<reference evidence="3" key="1">
    <citation type="submission" date="2016-11" db="EMBL/GenBank/DDBJ databases">
        <authorList>
            <person name="Varghese N."/>
            <person name="Submissions S."/>
        </authorList>
    </citation>
    <scope>NUCLEOTIDE SEQUENCE [LARGE SCALE GENOMIC DNA]</scope>
    <source>
        <strain evidence="3">Sac-22</strain>
    </source>
</reference>
<evidence type="ECO:0008006" key="4">
    <source>
        <dbReference type="Google" id="ProtNLM"/>
    </source>
</evidence>
<dbReference type="InterPro" id="IPR011473">
    <property type="entry name" value="DUF1579"/>
</dbReference>
<accession>A0A1M7QJV9</accession>
<name>A0A1M7QJV9_9BURK</name>
<evidence type="ECO:0000256" key="1">
    <source>
        <dbReference type="SAM" id="SignalP"/>
    </source>
</evidence>
<keyword evidence="3" id="KW-1185">Reference proteome</keyword>
<dbReference type="Pfam" id="PF07617">
    <property type="entry name" value="DUF1579"/>
    <property type="match status" value="1"/>
</dbReference>
<dbReference type="Proteomes" id="UP000184339">
    <property type="component" value="Unassembled WGS sequence"/>
</dbReference>
<evidence type="ECO:0000313" key="2">
    <source>
        <dbReference type="EMBL" id="SHN31321.1"/>
    </source>
</evidence>
<sequence>MAKIGITGLWLAGMFALNPCALLHAQGVANTTVTVDSMNLPGADAAALAARAGWWDVSETVWARPGAEPAVIHGQVAHRQMVGLYLQEMLYASAQRSDAALHRMDYLGYNRVTGRWEYLSMDTRVAAGLMPAWSYEHDDVRRIRIQFEPFAFPGAGATVSGQLLRMEEIIEQTGPDTETKDQYFILADGSGTKWLAHRYAYARRKGGL</sequence>
<proteinExistence type="predicted"/>
<feature type="chain" id="PRO_5009928852" description="Peptidoglycan-binding protein, CsiV" evidence="1">
    <location>
        <begin position="26"/>
        <end position="208"/>
    </location>
</feature>
<dbReference type="RefSeq" id="WP_072786424.1">
    <property type="nucleotide sequence ID" value="NZ_FRCX01000007.1"/>
</dbReference>